<gene>
    <name evidence="7" type="ORF">SAMN04487947_1142</name>
</gene>
<dbReference type="InterPro" id="IPR004635">
    <property type="entry name" value="Pept_S49_SppA"/>
</dbReference>
<proteinExistence type="inferred from homology"/>
<feature type="transmembrane region" description="Helical" evidence="5">
    <location>
        <begin position="12"/>
        <end position="30"/>
    </location>
</feature>
<dbReference type="STRING" id="553469.SAMN04487947_1142"/>
<dbReference type="Pfam" id="PF01343">
    <property type="entry name" value="Peptidase_S49"/>
    <property type="match status" value="1"/>
</dbReference>
<evidence type="ECO:0000256" key="4">
    <source>
        <dbReference type="ARBA" id="ARBA00022825"/>
    </source>
</evidence>
<dbReference type="EMBL" id="FOYT01000001">
    <property type="protein sequence ID" value="SFR41456.1"/>
    <property type="molecule type" value="Genomic_DNA"/>
</dbReference>
<reference evidence="8" key="1">
    <citation type="submission" date="2016-10" db="EMBL/GenBank/DDBJ databases">
        <authorList>
            <person name="Varghese N."/>
            <person name="Submissions S."/>
        </authorList>
    </citation>
    <scope>NUCLEOTIDE SEQUENCE [LARGE SCALE GENOMIC DNA]</scope>
    <source>
        <strain evidence="8">CGMCC 1.7736</strain>
    </source>
</reference>
<dbReference type="InterPro" id="IPR029045">
    <property type="entry name" value="ClpP/crotonase-like_dom_sf"/>
</dbReference>
<sequence>MTDRERSLERGVLVVAVAAVAGLAGWLLFYVVPYDLASLLGVLLVVATVFLGVRLGSRVASARFPDYDVAEVGVEGPITRDGGPTGFPNRPGGASSDDVVEQIRAADDDDAVSALLVRLNTPGGAVLPSDDIRRAAAAFDGPTVAYATDTCASGGYWIASVCDEIWAHDVSIVGSIGVIGSSVNVHELAERLGVSYERFAAGKYKDAGTALKEPSEEERAYLQGIVDDYYDDFVERVAEGRDMDPETVRDTEARVYLGSDAHELGLVDELGTREDVEDRLAALLGTEAVSVREFSSGESLVSRLRGGTERVAFALGAGVASAFDDEASEFRFRL</sequence>
<dbReference type="InterPro" id="IPR047272">
    <property type="entry name" value="S49_SppA_C"/>
</dbReference>
<dbReference type="SUPFAM" id="SSF52096">
    <property type="entry name" value="ClpP/crotonase"/>
    <property type="match status" value="1"/>
</dbReference>
<keyword evidence="3" id="KW-0378">Hydrolase</keyword>
<evidence type="ECO:0000256" key="1">
    <source>
        <dbReference type="ARBA" id="ARBA00008683"/>
    </source>
</evidence>
<accession>A0A1I6GGZ8</accession>
<evidence type="ECO:0000256" key="5">
    <source>
        <dbReference type="SAM" id="Phobius"/>
    </source>
</evidence>
<keyword evidence="5" id="KW-1133">Transmembrane helix</keyword>
<dbReference type="Proteomes" id="UP000198531">
    <property type="component" value="Unassembled WGS sequence"/>
</dbReference>
<keyword evidence="5" id="KW-0472">Membrane</keyword>
<dbReference type="RefSeq" id="WP_089805393.1">
    <property type="nucleotide sequence ID" value="NZ_FOYT01000001.1"/>
</dbReference>
<keyword evidence="5" id="KW-0812">Transmembrane</keyword>
<protein>
    <submittedName>
        <fullName evidence="7">Protease-4</fullName>
    </submittedName>
</protein>
<dbReference type="CDD" id="cd07023">
    <property type="entry name" value="S49_Sppa_N_C"/>
    <property type="match status" value="1"/>
</dbReference>
<evidence type="ECO:0000313" key="7">
    <source>
        <dbReference type="EMBL" id="SFR41456.1"/>
    </source>
</evidence>
<dbReference type="GO" id="GO:0006508">
    <property type="term" value="P:proteolysis"/>
    <property type="evidence" value="ECO:0007669"/>
    <property type="project" value="UniProtKB-KW"/>
</dbReference>
<dbReference type="AlphaFoldDB" id="A0A1I6GGZ8"/>
<dbReference type="GO" id="GO:0008236">
    <property type="term" value="F:serine-type peptidase activity"/>
    <property type="evidence" value="ECO:0007669"/>
    <property type="project" value="UniProtKB-KW"/>
</dbReference>
<keyword evidence="2 7" id="KW-0645">Protease</keyword>
<evidence type="ECO:0000256" key="2">
    <source>
        <dbReference type="ARBA" id="ARBA00022670"/>
    </source>
</evidence>
<feature type="transmembrane region" description="Helical" evidence="5">
    <location>
        <begin position="36"/>
        <end position="53"/>
    </location>
</feature>
<dbReference type="NCBIfam" id="TIGR00706">
    <property type="entry name" value="SppA_dom"/>
    <property type="match status" value="1"/>
</dbReference>
<feature type="domain" description="Peptidase S49" evidence="6">
    <location>
        <begin position="142"/>
        <end position="284"/>
    </location>
</feature>
<dbReference type="PANTHER" id="PTHR42987:SF4">
    <property type="entry name" value="PROTEASE SOHB-RELATED"/>
    <property type="match status" value="1"/>
</dbReference>
<comment type="similarity">
    <text evidence="1">Belongs to the peptidase S49 family.</text>
</comment>
<evidence type="ECO:0000256" key="3">
    <source>
        <dbReference type="ARBA" id="ARBA00022801"/>
    </source>
</evidence>
<keyword evidence="8" id="KW-1185">Reference proteome</keyword>
<organism evidence="7 8">
    <name type="scientific">Halogeometricum rufum</name>
    <dbReference type="NCBI Taxonomy" id="553469"/>
    <lineage>
        <taxon>Archaea</taxon>
        <taxon>Methanobacteriati</taxon>
        <taxon>Methanobacteriota</taxon>
        <taxon>Stenosarchaea group</taxon>
        <taxon>Halobacteria</taxon>
        <taxon>Halobacteriales</taxon>
        <taxon>Haloferacaceae</taxon>
        <taxon>Halogeometricum</taxon>
    </lineage>
</organism>
<dbReference type="OrthoDB" id="31107at2157"/>
<dbReference type="InterPro" id="IPR002142">
    <property type="entry name" value="Peptidase_S49"/>
</dbReference>
<evidence type="ECO:0000259" key="6">
    <source>
        <dbReference type="Pfam" id="PF01343"/>
    </source>
</evidence>
<dbReference type="Gene3D" id="3.90.226.10">
    <property type="entry name" value="2-enoyl-CoA Hydratase, Chain A, domain 1"/>
    <property type="match status" value="1"/>
</dbReference>
<keyword evidence="4" id="KW-0720">Serine protease</keyword>
<name>A0A1I6GGZ8_9EURY</name>
<dbReference type="PANTHER" id="PTHR42987">
    <property type="entry name" value="PEPTIDASE S49"/>
    <property type="match status" value="1"/>
</dbReference>
<evidence type="ECO:0000313" key="8">
    <source>
        <dbReference type="Proteomes" id="UP000198531"/>
    </source>
</evidence>